<keyword evidence="6 11" id="KW-0547">Nucleotide-binding</keyword>
<dbReference type="GO" id="GO:0009102">
    <property type="term" value="P:biotin biosynthetic process"/>
    <property type="evidence" value="ECO:0007669"/>
    <property type="project" value="UniProtKB-UniRule"/>
</dbReference>
<keyword evidence="5 11" id="KW-0436">Ligase</keyword>
<evidence type="ECO:0000256" key="10">
    <source>
        <dbReference type="ARBA" id="ARBA00049553"/>
    </source>
</evidence>
<comment type="cofactor">
    <cofactor evidence="1 11">
        <name>Mg(2+)</name>
        <dbReference type="ChEBI" id="CHEBI:18420"/>
    </cofactor>
</comment>
<dbReference type="HAMAP" id="MF_00668">
    <property type="entry name" value="BioW"/>
    <property type="match status" value="1"/>
</dbReference>
<comment type="function">
    <text evidence="11">Catalyzes the transformation of pimelate into pimeloyl-CoA with concomitant hydrolysis of ATP to AMP.</text>
</comment>
<dbReference type="NCBIfam" id="NF002360">
    <property type="entry name" value="PRK01322.1"/>
    <property type="match status" value="1"/>
</dbReference>
<keyword evidence="8 11" id="KW-0067">ATP-binding</keyword>
<evidence type="ECO:0000256" key="7">
    <source>
        <dbReference type="ARBA" id="ARBA00022756"/>
    </source>
</evidence>
<dbReference type="GO" id="GO:0042410">
    <property type="term" value="F:6-carboxyhexanoate-CoA ligase activity"/>
    <property type="evidence" value="ECO:0007669"/>
    <property type="project" value="UniProtKB-UniRule"/>
</dbReference>
<keyword evidence="9 11" id="KW-0460">Magnesium</keyword>
<dbReference type="RefSeq" id="WP_265134094.1">
    <property type="nucleotide sequence ID" value="NZ_FXTX01000006.1"/>
</dbReference>
<comment type="caution">
    <text evidence="12">The sequence shown here is derived from an EMBL/GenBank/DDBJ whole genome shotgun (WGS) entry which is preliminary data.</text>
</comment>
<evidence type="ECO:0000256" key="2">
    <source>
        <dbReference type="ARBA" id="ARBA00005075"/>
    </source>
</evidence>
<comment type="catalytic activity">
    <reaction evidence="10 11">
        <text>heptanedioate + ATP + CoA = 6-carboxyhexanoyl-CoA + AMP + diphosphate</text>
        <dbReference type="Rhea" id="RHEA:14781"/>
        <dbReference type="ChEBI" id="CHEBI:30616"/>
        <dbReference type="ChEBI" id="CHEBI:33019"/>
        <dbReference type="ChEBI" id="CHEBI:36165"/>
        <dbReference type="ChEBI" id="CHEBI:57287"/>
        <dbReference type="ChEBI" id="CHEBI:57360"/>
        <dbReference type="ChEBI" id="CHEBI:456215"/>
        <dbReference type="EC" id="6.2.1.14"/>
    </reaction>
</comment>
<dbReference type="Proteomes" id="UP001157947">
    <property type="component" value="Unassembled WGS sequence"/>
</dbReference>
<keyword evidence="13" id="KW-1185">Reference proteome</keyword>
<dbReference type="InterPro" id="IPR005499">
    <property type="entry name" value="BioW"/>
</dbReference>
<comment type="subunit">
    <text evidence="3 11">Homodimer.</text>
</comment>
<dbReference type="NCBIfam" id="TIGR01204">
    <property type="entry name" value="bioW"/>
    <property type="match status" value="1"/>
</dbReference>
<evidence type="ECO:0000256" key="4">
    <source>
        <dbReference type="ARBA" id="ARBA00012984"/>
    </source>
</evidence>
<sequence>MSYFSIKMRASLENKHISGAERVVKKEKIQDVLKDIYEKISHKQFDNINIKIELIKDIFFIDKPLEIKDYKFDSPIEANNFAIEILSKETGIKKECIEKLINLIHTGASENKDNMRGAMIVNQNCERLEKDRNRGVRTTNVDFSDREKFKEFLYKKGYTERTLDALAIATKNLNYPDILAEYCISDEPDYITGYIAIKNQYIRITPLKKLGNPKGGRIYFVKNNTDIEDLYDYLQNKTFLIKV</sequence>
<evidence type="ECO:0000256" key="11">
    <source>
        <dbReference type="HAMAP-Rule" id="MF_00668"/>
    </source>
</evidence>
<dbReference type="GO" id="GO:0005524">
    <property type="term" value="F:ATP binding"/>
    <property type="evidence" value="ECO:0007669"/>
    <property type="project" value="UniProtKB-KW"/>
</dbReference>
<evidence type="ECO:0000256" key="9">
    <source>
        <dbReference type="ARBA" id="ARBA00022842"/>
    </source>
</evidence>
<evidence type="ECO:0000313" key="13">
    <source>
        <dbReference type="Proteomes" id="UP001157947"/>
    </source>
</evidence>
<name>A0AA46ADZ1_9AQUI</name>
<evidence type="ECO:0000256" key="8">
    <source>
        <dbReference type="ARBA" id="ARBA00022840"/>
    </source>
</evidence>
<reference evidence="12" key="1">
    <citation type="submission" date="2017-05" db="EMBL/GenBank/DDBJ databases">
        <authorList>
            <person name="Varghese N."/>
            <person name="Submissions S."/>
        </authorList>
    </citation>
    <scope>NUCLEOTIDE SEQUENCE</scope>
    <source>
        <strain evidence="12">DSM 18763</strain>
    </source>
</reference>
<comment type="similarity">
    <text evidence="11">Belongs to the BioW family.</text>
</comment>
<evidence type="ECO:0000256" key="3">
    <source>
        <dbReference type="ARBA" id="ARBA00011738"/>
    </source>
</evidence>
<accession>A0AA46ADZ1</accession>
<dbReference type="EMBL" id="FXTX01000006">
    <property type="protein sequence ID" value="SMP09037.1"/>
    <property type="molecule type" value="Genomic_DNA"/>
</dbReference>
<evidence type="ECO:0000256" key="1">
    <source>
        <dbReference type="ARBA" id="ARBA00001946"/>
    </source>
</evidence>
<proteinExistence type="inferred from homology"/>
<evidence type="ECO:0000256" key="5">
    <source>
        <dbReference type="ARBA" id="ARBA00022598"/>
    </source>
</evidence>
<dbReference type="Pfam" id="PF03744">
    <property type="entry name" value="BioW"/>
    <property type="match status" value="1"/>
</dbReference>
<organism evidence="12 13">
    <name type="scientific">Venenivibrio stagnispumantis</name>
    <dbReference type="NCBI Taxonomy" id="407998"/>
    <lineage>
        <taxon>Bacteria</taxon>
        <taxon>Pseudomonadati</taxon>
        <taxon>Aquificota</taxon>
        <taxon>Aquificia</taxon>
        <taxon>Aquificales</taxon>
        <taxon>Hydrogenothermaceae</taxon>
        <taxon>Venenivibrio</taxon>
    </lineage>
</organism>
<gene>
    <name evidence="11" type="primary">bioW</name>
    <name evidence="12" type="ORF">SAMN06264868_10666</name>
</gene>
<dbReference type="AlphaFoldDB" id="A0AA46ADZ1"/>
<evidence type="ECO:0000313" key="12">
    <source>
        <dbReference type="EMBL" id="SMP09037.1"/>
    </source>
</evidence>
<comment type="pathway">
    <text evidence="2 11">Metabolic intermediate metabolism; pimeloyl-CoA biosynthesis; pimeloyl-CoA from pimelate: step 1/1.</text>
</comment>
<keyword evidence="7 11" id="KW-0093">Biotin biosynthesis</keyword>
<protein>
    <recommendedName>
        <fullName evidence="4 11">6-carboxyhexanoate--CoA ligase</fullName>
        <ecNumber evidence="4 11">6.2.1.14</ecNumber>
    </recommendedName>
    <alternativeName>
        <fullName evidence="11">Pimeloyl-CoA synthase</fullName>
    </alternativeName>
</protein>
<dbReference type="GO" id="GO:0000287">
    <property type="term" value="F:magnesium ion binding"/>
    <property type="evidence" value="ECO:0007669"/>
    <property type="project" value="UniProtKB-UniRule"/>
</dbReference>
<dbReference type="EC" id="6.2.1.14" evidence="4 11"/>
<evidence type="ECO:0000256" key="6">
    <source>
        <dbReference type="ARBA" id="ARBA00022741"/>
    </source>
</evidence>